<dbReference type="CDD" id="cd17369">
    <property type="entry name" value="MFS_ShiA_like"/>
    <property type="match status" value="1"/>
</dbReference>
<keyword evidence="4 8" id="KW-0812">Transmembrane</keyword>
<evidence type="ECO:0000256" key="5">
    <source>
        <dbReference type="ARBA" id="ARBA00022989"/>
    </source>
</evidence>
<dbReference type="PANTHER" id="PTHR43045">
    <property type="entry name" value="SHIKIMATE TRANSPORTER"/>
    <property type="match status" value="1"/>
</dbReference>
<keyword evidence="3" id="KW-1003">Cell membrane</keyword>
<dbReference type="EMBL" id="RCIY01000120">
    <property type="protein sequence ID" value="TGG74655.1"/>
    <property type="molecule type" value="Genomic_DNA"/>
</dbReference>
<dbReference type="AlphaFoldDB" id="A0A6C1BVS2"/>
<dbReference type="PROSITE" id="PS50850">
    <property type="entry name" value="MFS"/>
    <property type="match status" value="1"/>
</dbReference>
<dbReference type="InterPro" id="IPR020846">
    <property type="entry name" value="MFS_dom"/>
</dbReference>
<evidence type="ECO:0000256" key="8">
    <source>
        <dbReference type="SAM" id="Phobius"/>
    </source>
</evidence>
<feature type="transmembrane region" description="Helical" evidence="8">
    <location>
        <begin position="420"/>
        <end position="439"/>
    </location>
</feature>
<dbReference type="GeneID" id="75185406"/>
<evidence type="ECO:0000256" key="3">
    <source>
        <dbReference type="ARBA" id="ARBA00022475"/>
    </source>
</evidence>
<name>A0A6C1BVS2_9ACTN</name>
<evidence type="ECO:0000256" key="1">
    <source>
        <dbReference type="ARBA" id="ARBA00004651"/>
    </source>
</evidence>
<dbReference type="Pfam" id="PF07690">
    <property type="entry name" value="MFS_1"/>
    <property type="match status" value="1"/>
</dbReference>
<dbReference type="Pfam" id="PF00083">
    <property type="entry name" value="Sugar_tr"/>
    <property type="match status" value="1"/>
</dbReference>
<dbReference type="Gene3D" id="1.20.1250.20">
    <property type="entry name" value="MFS general substrate transporter like domains"/>
    <property type="match status" value="2"/>
</dbReference>
<organism evidence="9 10">
    <name type="scientific">Streptomyces albus</name>
    <dbReference type="NCBI Taxonomy" id="1888"/>
    <lineage>
        <taxon>Bacteria</taxon>
        <taxon>Bacillati</taxon>
        <taxon>Actinomycetota</taxon>
        <taxon>Actinomycetes</taxon>
        <taxon>Kitasatosporales</taxon>
        <taxon>Streptomycetaceae</taxon>
        <taxon>Streptomyces</taxon>
    </lineage>
</organism>
<feature type="transmembrane region" description="Helical" evidence="8">
    <location>
        <begin position="68"/>
        <end position="92"/>
    </location>
</feature>
<protein>
    <submittedName>
        <fullName evidence="9">MFS transporter</fullName>
    </submittedName>
</protein>
<feature type="transmembrane region" description="Helical" evidence="8">
    <location>
        <begin position="169"/>
        <end position="191"/>
    </location>
</feature>
<dbReference type="InterPro" id="IPR036259">
    <property type="entry name" value="MFS_trans_sf"/>
</dbReference>
<dbReference type="GO" id="GO:0005886">
    <property type="term" value="C:plasma membrane"/>
    <property type="evidence" value="ECO:0007669"/>
    <property type="project" value="UniProtKB-SubCell"/>
</dbReference>
<evidence type="ECO:0000256" key="2">
    <source>
        <dbReference type="ARBA" id="ARBA00022448"/>
    </source>
</evidence>
<feature type="transmembrane region" description="Helical" evidence="8">
    <location>
        <begin position="253"/>
        <end position="273"/>
    </location>
</feature>
<evidence type="ECO:0000256" key="6">
    <source>
        <dbReference type="ARBA" id="ARBA00023136"/>
    </source>
</evidence>
<dbReference type="RefSeq" id="WP_016467251.1">
    <property type="nucleotide sequence ID" value="NZ_BBQG01000065.1"/>
</dbReference>
<feature type="transmembrane region" description="Helical" evidence="8">
    <location>
        <begin position="385"/>
        <end position="408"/>
    </location>
</feature>
<dbReference type="SUPFAM" id="SSF103473">
    <property type="entry name" value="MFS general substrate transporter"/>
    <property type="match status" value="1"/>
</dbReference>
<dbReference type="InterPro" id="IPR011701">
    <property type="entry name" value="MFS"/>
</dbReference>
<feature type="transmembrane region" description="Helical" evidence="8">
    <location>
        <begin position="348"/>
        <end position="373"/>
    </location>
</feature>
<evidence type="ECO:0000256" key="7">
    <source>
        <dbReference type="SAM" id="MobiDB-lite"/>
    </source>
</evidence>
<feature type="region of interest" description="Disordered" evidence="7">
    <location>
        <begin position="1"/>
        <end position="25"/>
    </location>
</feature>
<feature type="transmembrane region" description="Helical" evidence="8">
    <location>
        <begin position="104"/>
        <end position="122"/>
    </location>
</feature>
<proteinExistence type="predicted"/>
<keyword evidence="5 8" id="KW-1133">Transmembrane helix</keyword>
<accession>A0A6C1BVS2</accession>
<feature type="transmembrane region" description="Helical" evidence="8">
    <location>
        <begin position="293"/>
        <end position="314"/>
    </location>
</feature>
<feature type="transmembrane region" description="Helical" evidence="8">
    <location>
        <begin position="203"/>
        <end position="224"/>
    </location>
</feature>
<keyword evidence="6 8" id="KW-0472">Membrane</keyword>
<dbReference type="PANTHER" id="PTHR43045:SF2">
    <property type="entry name" value="INNER MEMBRANE METABOLITE TRANSPORT PROTEIN YHJE"/>
    <property type="match status" value="1"/>
</dbReference>
<dbReference type="InterPro" id="IPR005828">
    <property type="entry name" value="MFS_sugar_transport-like"/>
</dbReference>
<evidence type="ECO:0000256" key="4">
    <source>
        <dbReference type="ARBA" id="ARBA00022692"/>
    </source>
</evidence>
<feature type="transmembrane region" description="Helical" evidence="8">
    <location>
        <begin position="323"/>
        <end position="342"/>
    </location>
</feature>
<evidence type="ECO:0000313" key="9">
    <source>
        <dbReference type="EMBL" id="TGG74655.1"/>
    </source>
</evidence>
<evidence type="ECO:0000313" key="10">
    <source>
        <dbReference type="Proteomes" id="UP000298111"/>
    </source>
</evidence>
<comment type="caution">
    <text evidence="9">The sequence shown here is derived from an EMBL/GenBank/DDBJ whole genome shotgun (WGS) entry which is preliminary data.</text>
</comment>
<gene>
    <name evidence="9" type="ORF">D8771_34195</name>
</gene>
<reference evidence="9 10" key="1">
    <citation type="submission" date="2018-10" db="EMBL/GenBank/DDBJ databases">
        <title>Isolation of pseudouridimycin from Streptomyces albus DSM 40763.</title>
        <authorList>
            <person name="Rosenqvist P."/>
            <person name="Metsae-Ketelae M."/>
            <person name="Virta P."/>
        </authorList>
    </citation>
    <scope>NUCLEOTIDE SEQUENCE [LARGE SCALE GENOMIC DNA]</scope>
    <source>
        <strain evidence="9 10">DSM 40763</strain>
    </source>
</reference>
<sequence length="454" mass="47559">MNVPRPAPDGPSVNVPRPVPDGPPSQQARRAGLASFVGTTIEWYDFYIYGTASALVFGKLFFPDVSPAAGVLASFATFWVGFLARPLGGIVFGHFGDRMGRKGTLVTTLLMMGIATFLVGVLPTHAQIGFAAPLLLALLRAVQGVAVGGEWGGAVLMASESAPKGRGSLFAMLVQQGSPAGAILATLVFLAAGGLDDAAFTSWGWRVPFLLSGLLVVVGLLIRLKVEESDDFERVKRGGEVVKLPVAEVLRTAWRTVLLGIGASVMGISSAYFTNTFLLSWTTNELHMDRQTMLYVLLGVSAVQFLWQPAAALLSERVGETRFMVCSLLANVVVAVPMFLLVNTAQPLLVLCGTALAVVSGSGYYAVLAGFLARAFPSRVRYTGISLSYQLCSTLIGGTTPLVAQALLTAGGGSVWPVTGFYVALLLTTAACVAGLAGLTRGHAPEQRPAPAAV</sequence>
<dbReference type="Proteomes" id="UP000298111">
    <property type="component" value="Unassembled WGS sequence"/>
</dbReference>
<dbReference type="GO" id="GO:0022857">
    <property type="term" value="F:transmembrane transporter activity"/>
    <property type="evidence" value="ECO:0007669"/>
    <property type="project" value="InterPro"/>
</dbReference>
<feature type="transmembrane region" description="Helical" evidence="8">
    <location>
        <begin position="128"/>
        <end position="148"/>
    </location>
</feature>
<comment type="subcellular location">
    <subcellularLocation>
        <location evidence="1">Cell membrane</location>
        <topology evidence="1">Multi-pass membrane protein</topology>
    </subcellularLocation>
</comment>
<keyword evidence="2" id="KW-0813">Transport</keyword>